<protein>
    <recommendedName>
        <fullName evidence="10">F-BAR domain-containing protein</fullName>
    </recommendedName>
</protein>
<dbReference type="GO" id="GO:0097320">
    <property type="term" value="P:plasma membrane tubulation"/>
    <property type="evidence" value="ECO:0000318"/>
    <property type="project" value="GO_Central"/>
</dbReference>
<dbReference type="KEGG" id="mbr:MONBRDRAFT_26556"/>
<dbReference type="PANTHER" id="PTHR23065:SF11">
    <property type="entry name" value="SYNDAPIN, ISOFORM C"/>
    <property type="match status" value="1"/>
</dbReference>
<dbReference type="InterPro" id="IPR001060">
    <property type="entry name" value="FCH_dom"/>
</dbReference>
<evidence type="ECO:0008006" key="10">
    <source>
        <dbReference type="Google" id="ProtNLM"/>
    </source>
</evidence>
<feature type="domain" description="SH3" evidence="6">
    <location>
        <begin position="408"/>
        <end position="472"/>
    </location>
</feature>
<feature type="region of interest" description="Disordered" evidence="5">
    <location>
        <begin position="1"/>
        <end position="20"/>
    </location>
</feature>
<dbReference type="GO" id="GO:0005886">
    <property type="term" value="C:plasma membrane"/>
    <property type="evidence" value="ECO:0000318"/>
    <property type="project" value="GO_Central"/>
</dbReference>
<dbReference type="GO" id="GO:0005768">
    <property type="term" value="C:endosome"/>
    <property type="evidence" value="ECO:0000318"/>
    <property type="project" value="GO_Central"/>
</dbReference>
<feature type="compositionally biased region" description="Low complexity" evidence="5">
    <location>
        <begin position="9"/>
        <end position="20"/>
    </location>
</feature>
<dbReference type="STRING" id="81824.A9V2Q3"/>
<dbReference type="GO" id="GO:0005543">
    <property type="term" value="F:phospholipid binding"/>
    <property type="evidence" value="ECO:0000318"/>
    <property type="project" value="GO_Central"/>
</dbReference>
<dbReference type="OMA" id="RAMEVEF"/>
<dbReference type="InterPro" id="IPR031160">
    <property type="entry name" value="F_BAR_dom"/>
</dbReference>
<evidence type="ECO:0000256" key="3">
    <source>
        <dbReference type="PROSITE-ProRule" id="PRU01077"/>
    </source>
</evidence>
<dbReference type="InterPro" id="IPR027267">
    <property type="entry name" value="AH/BAR_dom_sf"/>
</dbReference>
<sequence>MSMRKSSKKLSAASGSMAGGSSDDLSLIGAGNFYDVNGYKPVLKRINLGPKRGEEFVKMLHERASIEKEYSKKLQAFADRWDERVNQKTYEKYTLRDAYMAILDETRAIADIHTSLKEALCDPFKEKFETFRKEHYPKSILHYKPWKRAHSAFEKGQASWASIKGKIDKHRANIDKQDQLIAQLQEQRASMGATEKLESQLNKAEASKKKSLAKMRQRIQDMRNGLTTSYRRAMEVEFNRCQEEEGQRIQFFKEMMLEYHAKSDIMARLQSSHAALLEVINIINVPADLANFSKDFGVDMPMLIPDDNGHWVLEGTNDVYTAPAATTVPVSRQPTQVSMPTGGSRVSIQVDEEPAPPPPAPPAPAPTAGAVAPPPAPMPPPAPATEQPPPQYQEHHSDASPTEPSQLSAGSRVTALYDYAANSPDELSFEYDDELELLEQPNDIDAGWLKGKLISTGEVGIFPGMSPTPNVHLGTVQRRFAFMKLCLFASQLRGKKCSLSDKTGVTNRDVRLMFPIEYFSGARDDA</sequence>
<evidence type="ECO:0000256" key="4">
    <source>
        <dbReference type="SAM" id="Coils"/>
    </source>
</evidence>
<dbReference type="PROSITE" id="PS51741">
    <property type="entry name" value="F_BAR"/>
    <property type="match status" value="1"/>
</dbReference>
<dbReference type="SUPFAM" id="SSF50044">
    <property type="entry name" value="SH3-domain"/>
    <property type="match status" value="1"/>
</dbReference>
<evidence type="ECO:0000256" key="5">
    <source>
        <dbReference type="SAM" id="MobiDB-lite"/>
    </source>
</evidence>
<dbReference type="PROSITE" id="PS50002">
    <property type="entry name" value="SH3"/>
    <property type="match status" value="1"/>
</dbReference>
<dbReference type="Pfam" id="PF00018">
    <property type="entry name" value="SH3_1"/>
    <property type="match status" value="1"/>
</dbReference>
<feature type="compositionally biased region" description="Pro residues" evidence="5">
    <location>
        <begin position="372"/>
        <end position="391"/>
    </location>
</feature>
<dbReference type="EMBL" id="CH991555">
    <property type="protein sequence ID" value="EDQ88412.1"/>
    <property type="molecule type" value="Genomic_DNA"/>
</dbReference>
<dbReference type="Pfam" id="PF00611">
    <property type="entry name" value="FCH"/>
    <property type="match status" value="1"/>
</dbReference>
<evidence type="ECO:0000256" key="2">
    <source>
        <dbReference type="PROSITE-ProRule" id="PRU00192"/>
    </source>
</evidence>
<dbReference type="InterPro" id="IPR001452">
    <property type="entry name" value="SH3_domain"/>
</dbReference>
<dbReference type="GeneID" id="5892112"/>
<dbReference type="GO" id="GO:0030100">
    <property type="term" value="P:regulation of endocytosis"/>
    <property type="evidence" value="ECO:0000318"/>
    <property type="project" value="GO_Central"/>
</dbReference>
<feature type="compositionally biased region" description="Pro residues" evidence="5">
    <location>
        <begin position="355"/>
        <end position="365"/>
    </location>
</feature>
<dbReference type="AlphaFoldDB" id="A9V2Q3"/>
<feature type="compositionally biased region" description="Polar residues" evidence="5">
    <location>
        <begin position="399"/>
        <end position="409"/>
    </location>
</feature>
<dbReference type="SMART" id="SM00055">
    <property type="entry name" value="FCH"/>
    <property type="match status" value="1"/>
</dbReference>
<dbReference type="GO" id="GO:0007010">
    <property type="term" value="P:cytoskeleton organization"/>
    <property type="evidence" value="ECO:0000318"/>
    <property type="project" value="GO_Central"/>
</dbReference>
<dbReference type="SMART" id="SM00326">
    <property type="entry name" value="SH3"/>
    <property type="match status" value="1"/>
</dbReference>
<feature type="compositionally biased region" description="Polar residues" evidence="5">
    <location>
        <begin position="328"/>
        <end position="347"/>
    </location>
</feature>
<evidence type="ECO:0000313" key="8">
    <source>
        <dbReference type="EMBL" id="EDQ88412.1"/>
    </source>
</evidence>
<dbReference type="InParanoid" id="A9V2Q3"/>
<proteinExistence type="predicted"/>
<evidence type="ECO:0000259" key="6">
    <source>
        <dbReference type="PROSITE" id="PS50002"/>
    </source>
</evidence>
<dbReference type="GO" id="GO:0005737">
    <property type="term" value="C:cytoplasm"/>
    <property type="evidence" value="ECO:0000318"/>
    <property type="project" value="GO_Central"/>
</dbReference>
<feature type="region of interest" description="Disordered" evidence="5">
    <location>
        <begin position="325"/>
        <end position="409"/>
    </location>
</feature>
<accession>A9V2Q3</accession>
<keyword evidence="1 2" id="KW-0728">SH3 domain</keyword>
<reference evidence="8 9" key="1">
    <citation type="journal article" date="2008" name="Nature">
        <title>The genome of the choanoflagellate Monosiga brevicollis and the origin of metazoans.</title>
        <authorList>
            <consortium name="JGI Sequencing"/>
            <person name="King N."/>
            <person name="Westbrook M.J."/>
            <person name="Young S.L."/>
            <person name="Kuo A."/>
            <person name="Abedin M."/>
            <person name="Chapman J."/>
            <person name="Fairclough S."/>
            <person name="Hellsten U."/>
            <person name="Isogai Y."/>
            <person name="Letunic I."/>
            <person name="Marr M."/>
            <person name="Pincus D."/>
            <person name="Putnam N."/>
            <person name="Rokas A."/>
            <person name="Wright K.J."/>
            <person name="Zuzow R."/>
            <person name="Dirks W."/>
            <person name="Good M."/>
            <person name="Goodstein D."/>
            <person name="Lemons D."/>
            <person name="Li W."/>
            <person name="Lyons J.B."/>
            <person name="Morris A."/>
            <person name="Nichols S."/>
            <person name="Richter D.J."/>
            <person name="Salamov A."/>
            <person name="Bork P."/>
            <person name="Lim W.A."/>
            <person name="Manning G."/>
            <person name="Miller W.T."/>
            <person name="McGinnis W."/>
            <person name="Shapiro H."/>
            <person name="Tjian R."/>
            <person name="Grigoriev I.V."/>
            <person name="Rokhsar D."/>
        </authorList>
    </citation>
    <scope>NUCLEOTIDE SEQUENCE [LARGE SCALE GENOMIC DNA]</scope>
    <source>
        <strain evidence="9">MX1 / ATCC 50154</strain>
    </source>
</reference>
<dbReference type="Gene3D" id="1.20.1270.60">
    <property type="entry name" value="Arfaptin homology (AH) domain/BAR domain"/>
    <property type="match status" value="1"/>
</dbReference>
<feature type="domain" description="F-BAR" evidence="7">
    <location>
        <begin position="26"/>
        <end position="288"/>
    </location>
</feature>
<name>A9V2Q3_MONBE</name>
<dbReference type="Gene3D" id="2.30.30.40">
    <property type="entry name" value="SH3 Domains"/>
    <property type="match status" value="1"/>
</dbReference>
<dbReference type="SUPFAM" id="SSF103657">
    <property type="entry name" value="BAR/IMD domain-like"/>
    <property type="match status" value="1"/>
</dbReference>
<dbReference type="PANTHER" id="PTHR23065">
    <property type="entry name" value="PROLINE-SERINE-THREONINE PHOSPHATASE INTERACTING PROTEIN 1"/>
    <property type="match status" value="1"/>
</dbReference>
<feature type="coiled-coil region" evidence="4">
    <location>
        <begin position="167"/>
        <end position="214"/>
    </location>
</feature>
<gene>
    <name evidence="8" type="ORF">MONBRDRAFT_26556</name>
</gene>
<evidence type="ECO:0000259" key="7">
    <source>
        <dbReference type="PROSITE" id="PS51741"/>
    </source>
</evidence>
<organism evidence="8 9">
    <name type="scientific">Monosiga brevicollis</name>
    <name type="common">Choanoflagellate</name>
    <dbReference type="NCBI Taxonomy" id="81824"/>
    <lineage>
        <taxon>Eukaryota</taxon>
        <taxon>Choanoflagellata</taxon>
        <taxon>Craspedida</taxon>
        <taxon>Salpingoecidae</taxon>
        <taxon>Monosiga</taxon>
    </lineage>
</organism>
<keyword evidence="3 4" id="KW-0175">Coiled coil</keyword>
<evidence type="ECO:0000256" key="1">
    <source>
        <dbReference type="ARBA" id="ARBA00022443"/>
    </source>
</evidence>
<keyword evidence="9" id="KW-1185">Reference proteome</keyword>
<dbReference type="RefSeq" id="XP_001747005.1">
    <property type="nucleotide sequence ID" value="XM_001746953.1"/>
</dbReference>
<dbReference type="eggNOG" id="KOG2856">
    <property type="taxonomic scope" value="Eukaryota"/>
</dbReference>
<dbReference type="Proteomes" id="UP000001357">
    <property type="component" value="Unassembled WGS sequence"/>
</dbReference>
<evidence type="ECO:0000313" key="9">
    <source>
        <dbReference type="Proteomes" id="UP000001357"/>
    </source>
</evidence>
<dbReference type="InterPro" id="IPR036028">
    <property type="entry name" value="SH3-like_dom_sf"/>
</dbReference>
<dbReference type="CDD" id="cd00174">
    <property type="entry name" value="SH3"/>
    <property type="match status" value="1"/>
</dbReference>